<keyword evidence="3" id="KW-1185">Reference proteome</keyword>
<dbReference type="PANTHER" id="PTHR34595:SF7">
    <property type="entry name" value="SLL1039 PROTEIN"/>
    <property type="match status" value="1"/>
</dbReference>
<name>A0AA37SQD9_9BACT</name>
<sequence length="483" mass="54775">MNSILENYEVKDNTFDEVIMELKKKNSYYHGVMDKFSEMEKNEFKSLNEAAKLSFLNQGVTYALYTKEKSEEQIFPFDLVPRIINHDEWEVLERGVIQRNTALNMFIHDVYNDGKILKDKVVPAELIKSSVHYCKSMEGFSPPKNIYCHISGTDLIRHSDGNYYILEDNLRSPSGVSYVLINRQAMTRVIPKIFNNTPVEAVSDYCEELLKALWGVANKPLGEIFCALLTPGAYNSAYFEHTYLAQKMGIELVEGRDLFVENDKVYLKTIGKKIQVDVLYRRIDDAYLDPEVFKADSMLGVPGLMRAYLKGNITIVNAPGTGISDDKAVCAFVPDMIKYYLDEEPILNNVPTYICEKPEELKYVLENIEKLVVKPVDLSGGYGVCICDQMSKAELDVLKEKIKANPREFIAQPKMMLSTHSTFIEESEQFEARHIDLRTFTLMGGDKPFVLKGGLTRTALTKGSLIVNSSQGGGSKDTWVIKE</sequence>
<dbReference type="Gene3D" id="3.30.1490.270">
    <property type="match status" value="1"/>
</dbReference>
<dbReference type="RefSeq" id="WP_235290865.1">
    <property type="nucleotide sequence ID" value="NZ_BSOH01000007.1"/>
</dbReference>
<dbReference type="InterPro" id="IPR051680">
    <property type="entry name" value="ATP-dep_Glu-Cys_Ligase-2"/>
</dbReference>
<dbReference type="PANTHER" id="PTHR34595">
    <property type="entry name" value="BLR5612 PROTEIN"/>
    <property type="match status" value="1"/>
</dbReference>
<dbReference type="Pfam" id="PF14403">
    <property type="entry name" value="CP_ATPgrasp_2"/>
    <property type="match status" value="1"/>
</dbReference>
<feature type="domain" description="Circularly permuted ATP-grasp type 2" evidence="1">
    <location>
        <begin position="81"/>
        <end position="459"/>
    </location>
</feature>
<reference evidence="2" key="2">
    <citation type="submission" date="2023-01" db="EMBL/GenBank/DDBJ databases">
        <title>Draft genome sequence of Portibacter lacus strain NBRC 108769.</title>
        <authorList>
            <person name="Sun Q."/>
            <person name="Mori K."/>
        </authorList>
    </citation>
    <scope>NUCLEOTIDE SEQUENCE</scope>
    <source>
        <strain evidence="2">NBRC 108769</strain>
    </source>
</reference>
<proteinExistence type="predicted"/>
<evidence type="ECO:0000259" key="1">
    <source>
        <dbReference type="Pfam" id="PF14403"/>
    </source>
</evidence>
<dbReference type="SUPFAM" id="SSF56059">
    <property type="entry name" value="Glutathione synthetase ATP-binding domain-like"/>
    <property type="match status" value="1"/>
</dbReference>
<gene>
    <name evidence="2" type="ORF">GCM10007940_15710</name>
</gene>
<evidence type="ECO:0000313" key="2">
    <source>
        <dbReference type="EMBL" id="GLR16956.1"/>
    </source>
</evidence>
<protein>
    <recommendedName>
        <fullName evidence="1">Circularly permuted ATP-grasp type 2 domain-containing protein</fullName>
    </recommendedName>
</protein>
<dbReference type="AlphaFoldDB" id="A0AA37SQD9"/>
<dbReference type="EMBL" id="BSOH01000007">
    <property type="protein sequence ID" value="GLR16956.1"/>
    <property type="molecule type" value="Genomic_DNA"/>
</dbReference>
<evidence type="ECO:0000313" key="3">
    <source>
        <dbReference type="Proteomes" id="UP001156666"/>
    </source>
</evidence>
<organism evidence="2 3">
    <name type="scientific">Portibacter lacus</name>
    <dbReference type="NCBI Taxonomy" id="1099794"/>
    <lineage>
        <taxon>Bacteria</taxon>
        <taxon>Pseudomonadati</taxon>
        <taxon>Bacteroidota</taxon>
        <taxon>Saprospiria</taxon>
        <taxon>Saprospirales</taxon>
        <taxon>Haliscomenobacteraceae</taxon>
        <taxon>Portibacter</taxon>
    </lineage>
</organism>
<accession>A0AA37SQD9</accession>
<dbReference type="InterPro" id="IPR025841">
    <property type="entry name" value="CP_ATPgrasp_2"/>
</dbReference>
<dbReference type="InterPro" id="IPR016450">
    <property type="entry name" value="UCP005522"/>
</dbReference>
<comment type="caution">
    <text evidence="2">The sequence shown here is derived from an EMBL/GenBank/DDBJ whole genome shotgun (WGS) entry which is preliminary data.</text>
</comment>
<dbReference type="PIRSF" id="PIRSF005522">
    <property type="entry name" value="UCP005522"/>
    <property type="match status" value="1"/>
</dbReference>
<dbReference type="Proteomes" id="UP001156666">
    <property type="component" value="Unassembled WGS sequence"/>
</dbReference>
<reference evidence="2" key="1">
    <citation type="journal article" date="2014" name="Int. J. Syst. Evol. Microbiol.">
        <title>Complete genome sequence of Corynebacterium casei LMG S-19264T (=DSM 44701T), isolated from a smear-ripened cheese.</title>
        <authorList>
            <consortium name="US DOE Joint Genome Institute (JGI-PGF)"/>
            <person name="Walter F."/>
            <person name="Albersmeier A."/>
            <person name="Kalinowski J."/>
            <person name="Ruckert C."/>
        </authorList>
    </citation>
    <scope>NUCLEOTIDE SEQUENCE</scope>
    <source>
        <strain evidence="2">NBRC 108769</strain>
    </source>
</reference>
<dbReference type="Gene3D" id="3.40.50.11290">
    <property type="match status" value="1"/>
</dbReference>